<gene>
    <name evidence="1" type="ORF">SAMN05660464_0069</name>
</gene>
<evidence type="ECO:0008006" key="3">
    <source>
        <dbReference type="Google" id="ProtNLM"/>
    </source>
</evidence>
<dbReference type="Proteomes" id="UP000198857">
    <property type="component" value="Unassembled WGS sequence"/>
</dbReference>
<organism evidence="1 2">
    <name type="scientific">Geodermatophilus dictyosporus</name>
    <dbReference type="NCBI Taxonomy" id="1523247"/>
    <lineage>
        <taxon>Bacteria</taxon>
        <taxon>Bacillati</taxon>
        <taxon>Actinomycetota</taxon>
        <taxon>Actinomycetes</taxon>
        <taxon>Geodermatophilales</taxon>
        <taxon>Geodermatophilaceae</taxon>
        <taxon>Geodermatophilus</taxon>
    </lineage>
</organism>
<reference evidence="2" key="1">
    <citation type="submission" date="2016-10" db="EMBL/GenBank/DDBJ databases">
        <authorList>
            <person name="Varghese N."/>
            <person name="Submissions S."/>
        </authorList>
    </citation>
    <scope>NUCLEOTIDE SEQUENCE [LARGE SCALE GENOMIC DNA]</scope>
    <source>
        <strain evidence="2">DSM 44208</strain>
    </source>
</reference>
<evidence type="ECO:0000313" key="1">
    <source>
        <dbReference type="EMBL" id="SFP90186.1"/>
    </source>
</evidence>
<dbReference type="STRING" id="1523247.SAMN05660464_0069"/>
<evidence type="ECO:0000313" key="2">
    <source>
        <dbReference type="Proteomes" id="UP000198857"/>
    </source>
</evidence>
<dbReference type="AlphaFoldDB" id="A0A1I5U6I7"/>
<name>A0A1I5U6I7_9ACTN</name>
<keyword evidence="2" id="KW-1185">Reference proteome</keyword>
<dbReference type="EMBL" id="FOWQ01000010">
    <property type="protein sequence ID" value="SFP90186.1"/>
    <property type="molecule type" value="Genomic_DNA"/>
</dbReference>
<proteinExistence type="predicted"/>
<accession>A0A1I5U6I7</accession>
<dbReference type="InterPro" id="IPR036410">
    <property type="entry name" value="HSP_DnaJ_Cys-rich_dom_sf"/>
</dbReference>
<dbReference type="RefSeq" id="WP_280139243.1">
    <property type="nucleotide sequence ID" value="NZ_FOWQ01000010.1"/>
</dbReference>
<sequence length="44" mass="4815">MSTTTLESTTAERSTGRATWTCPNCRGETTTAKKRCADCGTSRW</sequence>
<dbReference type="SUPFAM" id="SSF57938">
    <property type="entry name" value="DnaJ/Hsp40 cysteine-rich domain"/>
    <property type="match status" value="1"/>
</dbReference>
<protein>
    <recommendedName>
        <fullName evidence="3">RanBP2-type domain-containing protein</fullName>
    </recommendedName>
</protein>